<dbReference type="RefSeq" id="WP_012021272.1">
    <property type="nucleotide sequence ID" value="NZ_AP019770.1"/>
</dbReference>
<dbReference type="InterPro" id="IPR054458">
    <property type="entry name" value="FlaF_Ig-like"/>
</dbReference>
<evidence type="ECO:0000313" key="11">
    <source>
        <dbReference type="Proteomes" id="UP000061362"/>
    </source>
</evidence>
<reference evidence="11 12" key="2">
    <citation type="journal article" date="2015" name="Genome Announc.">
        <title>Complete Genome Sequences of Evolved Arsenate-Resistant Metallosphaera sedula Strains.</title>
        <authorList>
            <person name="Ai C."/>
            <person name="McCarthy S."/>
            <person name="Schackwitz W."/>
            <person name="Martin J."/>
            <person name="Lipzen A."/>
            <person name="Blum P."/>
        </authorList>
    </citation>
    <scope>NUCLEOTIDE SEQUENCE [LARGE SCALE GENOMIC DNA]</scope>
    <source>
        <strain evidence="6 12">ARS120-1</strain>
        <strain evidence="7 11">ARS120-2</strain>
        <strain evidence="4 14">ARS50-1</strain>
        <strain evidence="5 13">ARS50-2</strain>
    </source>
</reference>
<protein>
    <recommendedName>
        <fullName evidence="2">Conserved flagellar protein F immunoglobulin-like domain-containing protein</fullName>
    </recommendedName>
</protein>
<evidence type="ECO:0000313" key="13">
    <source>
        <dbReference type="Proteomes" id="UP000062475"/>
    </source>
</evidence>
<evidence type="ECO:0000313" key="3">
    <source>
        <dbReference type="EMBL" id="AIM27470.1"/>
    </source>
</evidence>
<feature type="domain" description="Conserved flagellar protein F immunoglobulin-like" evidence="2">
    <location>
        <begin position="49"/>
        <end position="159"/>
    </location>
</feature>
<dbReference type="AlphaFoldDB" id="A0A088E805"/>
<evidence type="ECO:0000259" key="2">
    <source>
        <dbReference type="Pfam" id="PF22201"/>
    </source>
</evidence>
<dbReference type="EMBL" id="CP012176">
    <property type="protein sequence ID" value="AKV83315.1"/>
    <property type="molecule type" value="Genomic_DNA"/>
</dbReference>
<keyword evidence="1" id="KW-1133">Transmembrane helix</keyword>
<reference evidence="8 10" key="3">
    <citation type="submission" date="2015-07" db="EMBL/GenBank/DDBJ databases">
        <title>Physiological, transcriptional responses and genome re-sequencing of acid resistant extremely thermoacidophilic Metallosphaera sedula SARC-M1.</title>
        <authorList>
            <person name="Ai C."/>
            <person name="McCarthy S."/>
            <person name="Eckrich V."/>
            <person name="Rudrappa D."/>
            <person name="Qiu G."/>
            <person name="Blum P."/>
        </authorList>
    </citation>
    <scope>NUCLEOTIDE SEQUENCE [LARGE SCALE GENOMIC DNA]</scope>
    <source>
        <strain evidence="8 10">SARC-M1</strain>
    </source>
</reference>
<keyword evidence="1" id="KW-0812">Transmembrane</keyword>
<name>A0A088E805_9CREN</name>
<evidence type="ECO:0000313" key="5">
    <source>
        <dbReference type="EMBL" id="AKV76580.1"/>
    </source>
</evidence>
<dbReference type="Proteomes" id="UP000068832">
    <property type="component" value="Chromosome"/>
</dbReference>
<dbReference type="Proteomes" id="UP000029084">
    <property type="component" value="Chromosome"/>
</dbReference>
<evidence type="ECO:0000313" key="7">
    <source>
        <dbReference type="EMBL" id="AKV81077.1"/>
    </source>
</evidence>
<evidence type="ECO:0000313" key="8">
    <source>
        <dbReference type="EMBL" id="AKV83315.1"/>
    </source>
</evidence>
<evidence type="ECO:0000313" key="14">
    <source>
        <dbReference type="Proteomes" id="UP000068832"/>
    </source>
</evidence>
<feature type="transmembrane region" description="Helical" evidence="1">
    <location>
        <begin position="6"/>
        <end position="31"/>
    </location>
</feature>
<reference evidence="3 9" key="1">
    <citation type="journal article" date="2014" name="J. Bacteriol.">
        <title>Role of an Archaeal PitA Transporter in the Copper and Arsenic Resistance of Metallosphaera sedula, an Extreme Thermoacidophile.</title>
        <authorList>
            <person name="McCarthy S."/>
            <person name="Ai C."/>
            <person name="Wheaton G."/>
            <person name="Tevatia R."/>
            <person name="Eckrich V."/>
            <person name="Kelly R."/>
            <person name="Blum P."/>
        </authorList>
    </citation>
    <scope>NUCLEOTIDE SEQUENCE [LARGE SCALE GENOMIC DNA]</scope>
    <source>
        <strain evidence="3 9">CuR1</strain>
    </source>
</reference>
<gene>
    <name evidence="3" type="ORF">HA72_1327</name>
    <name evidence="4" type="ORF">MsedA_1345</name>
    <name evidence="5" type="ORF">MsedB_1347</name>
    <name evidence="6" type="ORF">MsedC_1345</name>
    <name evidence="7" type="ORF">MsedD_1346</name>
    <name evidence="8" type="ORF">MsedE_1351</name>
</gene>
<accession>A0A088E805</accession>
<sequence length="161" mass="17514">MGVSNVIAFSLTIFIGLATFGSIFLVVTNVVGTVEKSESVRQSLYLDQLNSKISIGSVSLSGNDLILMVTNNGSIPLWDFQHFAVIIQYYANISNKSTLLVSLYNFSNSPSSYQWTSSQILEPDGSSEFQIVLPYPPYPNTPAVAVISTNYGTSAVWRGTL</sequence>
<dbReference type="EMBL" id="CP008822">
    <property type="protein sequence ID" value="AIM27470.1"/>
    <property type="molecule type" value="Genomic_DNA"/>
</dbReference>
<proteinExistence type="predicted"/>
<evidence type="ECO:0000313" key="6">
    <source>
        <dbReference type="EMBL" id="AKV78832.1"/>
    </source>
</evidence>
<dbReference type="EMBL" id="CP012173">
    <property type="protein sequence ID" value="AKV76580.1"/>
    <property type="molecule type" value="Genomic_DNA"/>
</dbReference>
<dbReference type="GeneID" id="91755826"/>
<evidence type="ECO:0000313" key="9">
    <source>
        <dbReference type="Proteomes" id="UP000029084"/>
    </source>
</evidence>
<organism evidence="3 9">
    <name type="scientific">Metallosphaera sedula</name>
    <dbReference type="NCBI Taxonomy" id="43687"/>
    <lineage>
        <taxon>Archaea</taxon>
        <taxon>Thermoproteota</taxon>
        <taxon>Thermoprotei</taxon>
        <taxon>Sulfolobales</taxon>
        <taxon>Sulfolobaceae</taxon>
        <taxon>Metallosphaera</taxon>
    </lineage>
</organism>
<dbReference type="Proteomes" id="UP000056255">
    <property type="component" value="Chromosome"/>
</dbReference>
<evidence type="ECO:0000313" key="10">
    <source>
        <dbReference type="Proteomes" id="UP000056255"/>
    </source>
</evidence>
<keyword evidence="1" id="KW-0472">Membrane</keyword>
<dbReference type="Proteomes" id="UP000062398">
    <property type="component" value="Chromosome"/>
</dbReference>
<evidence type="ECO:0000313" key="12">
    <source>
        <dbReference type="Proteomes" id="UP000062398"/>
    </source>
</evidence>
<dbReference type="Proteomes" id="UP000061362">
    <property type="component" value="Chromosome"/>
</dbReference>
<dbReference type="OMA" id="YWTINTP"/>
<evidence type="ECO:0000256" key="1">
    <source>
        <dbReference type="SAM" id="Phobius"/>
    </source>
</evidence>
<dbReference type="OrthoDB" id="36847at2157"/>
<dbReference type="EMBL" id="CP012175">
    <property type="protein sequence ID" value="AKV81077.1"/>
    <property type="molecule type" value="Genomic_DNA"/>
</dbReference>
<dbReference type="Proteomes" id="UP000062475">
    <property type="component" value="Chromosome"/>
</dbReference>
<dbReference type="EMBL" id="CP012174">
    <property type="protein sequence ID" value="AKV78832.1"/>
    <property type="molecule type" value="Genomic_DNA"/>
</dbReference>
<dbReference type="Pfam" id="PF22201">
    <property type="entry name" value="FlaF_Ig-like"/>
    <property type="match status" value="1"/>
</dbReference>
<dbReference type="EMBL" id="CP012172">
    <property type="protein sequence ID" value="AKV74341.1"/>
    <property type="molecule type" value="Genomic_DNA"/>
</dbReference>
<dbReference type="PATRIC" id="fig|43687.5.peg.1449"/>
<evidence type="ECO:0000313" key="4">
    <source>
        <dbReference type="EMBL" id="AKV74341.1"/>
    </source>
</evidence>